<protein>
    <recommendedName>
        <fullName evidence="1">Mannosylglycerate hydrolase MGH1-like glycoside hydrolase domain-containing protein</fullName>
    </recommendedName>
</protein>
<dbReference type="SUPFAM" id="SSF48208">
    <property type="entry name" value="Six-hairpin glycosidases"/>
    <property type="match status" value="1"/>
</dbReference>
<dbReference type="EMBL" id="FNBC01000047">
    <property type="protein sequence ID" value="SDF38332.1"/>
    <property type="molecule type" value="Genomic_DNA"/>
</dbReference>
<accession>A0A1G7KM85</accession>
<dbReference type="GO" id="GO:0005975">
    <property type="term" value="P:carbohydrate metabolic process"/>
    <property type="evidence" value="ECO:0007669"/>
    <property type="project" value="InterPro"/>
</dbReference>
<evidence type="ECO:0000313" key="3">
    <source>
        <dbReference type="Proteomes" id="UP000199446"/>
    </source>
</evidence>
<organism evidence="2 3">
    <name type="scientific">Thermus arciformis</name>
    <dbReference type="NCBI Taxonomy" id="482827"/>
    <lineage>
        <taxon>Bacteria</taxon>
        <taxon>Thermotogati</taxon>
        <taxon>Deinococcota</taxon>
        <taxon>Deinococci</taxon>
        <taxon>Thermales</taxon>
        <taxon>Thermaceae</taxon>
        <taxon>Thermus</taxon>
    </lineage>
</organism>
<dbReference type="InterPro" id="IPR012341">
    <property type="entry name" value="6hp_glycosidase-like_sf"/>
</dbReference>
<reference evidence="3" key="1">
    <citation type="submission" date="2016-10" db="EMBL/GenBank/DDBJ databases">
        <authorList>
            <person name="Varghese N."/>
            <person name="Submissions S."/>
        </authorList>
    </citation>
    <scope>NUCLEOTIDE SEQUENCE [LARGE SCALE GENOMIC DNA]</scope>
    <source>
        <strain evidence="3">CGMCC 1.6992</strain>
    </source>
</reference>
<dbReference type="InterPro" id="IPR008928">
    <property type="entry name" value="6-hairpin_glycosidase_sf"/>
</dbReference>
<keyword evidence="3" id="KW-1185">Reference proteome</keyword>
<evidence type="ECO:0000259" key="1">
    <source>
        <dbReference type="Pfam" id="PF22422"/>
    </source>
</evidence>
<dbReference type="Gene3D" id="1.50.10.10">
    <property type="match status" value="1"/>
</dbReference>
<feature type="domain" description="Mannosylglycerate hydrolase MGH1-like glycoside hydrolase" evidence="1">
    <location>
        <begin position="1"/>
        <end position="49"/>
    </location>
</feature>
<name>A0A1G7KM85_9DEIN</name>
<dbReference type="AlphaFoldDB" id="A0A1G7KM85"/>
<dbReference type="InterPro" id="IPR054491">
    <property type="entry name" value="MGH1-like_GH"/>
</dbReference>
<proteinExistence type="predicted"/>
<dbReference type="STRING" id="482827.SAMN04488243_14721"/>
<dbReference type="Pfam" id="PF22422">
    <property type="entry name" value="MGH1-like_GH"/>
    <property type="match status" value="1"/>
</dbReference>
<gene>
    <name evidence="2" type="ORF">SAMN04488243_14721</name>
</gene>
<sequence>MNYLLAQGLRRHGLGKEAHLLELVERQGFREYYDPLTGKGLGGRGFSWTAALYLALKA</sequence>
<dbReference type="Proteomes" id="UP000199446">
    <property type="component" value="Unassembled WGS sequence"/>
</dbReference>
<evidence type="ECO:0000313" key="2">
    <source>
        <dbReference type="EMBL" id="SDF38332.1"/>
    </source>
</evidence>